<dbReference type="SUPFAM" id="SSF109854">
    <property type="entry name" value="DinB/YfiT-like putative metalloenzymes"/>
    <property type="match status" value="1"/>
</dbReference>
<dbReference type="InterPro" id="IPR037523">
    <property type="entry name" value="VOC_core"/>
</dbReference>
<protein>
    <submittedName>
        <fullName evidence="4">DinB family protein</fullName>
    </submittedName>
</protein>
<dbReference type="PANTHER" id="PTHR35006">
    <property type="entry name" value="GLYOXALASE FAMILY PROTEIN (AFU_ORTHOLOGUE AFUA_5G14830)"/>
    <property type="match status" value="1"/>
</dbReference>
<sequence length="314" mass="34610">MFSHISVGISDLDRAALFYDALLTPLGLTRRPVRPDGGPPALCWHKAGSGLPRFYACRPFDGEPCSPGNGVMVAFHAPSGQAVKRAYAAGMAHGGRDEGAPGPRDRYGPGYFGAYLRDPDGNKIHIVHRADVADAAVETGSASAMLRLLMRYKAWANEISYRHVMDLPEGEAERQRATRFGNIVHTLNHLHVVDEIFRAHLEGRPHGHVARNTDHPPPLADLWAAVQAMDRWYIAYADRLTDAAADEMVDFRFVDGGRGAMTRAEMLLHVVNHASYHRGFVSDMLYQLPSEPPANDLPVFLRDAHRATHISAEP</sequence>
<name>A0ABS7PKJ7_9SPHN</name>
<organism evidence="4 5">
    <name type="scientific">Sphingomonas colocasiae</name>
    <dbReference type="NCBI Taxonomy" id="1848973"/>
    <lineage>
        <taxon>Bacteria</taxon>
        <taxon>Pseudomonadati</taxon>
        <taxon>Pseudomonadota</taxon>
        <taxon>Alphaproteobacteria</taxon>
        <taxon>Sphingomonadales</taxon>
        <taxon>Sphingomonadaceae</taxon>
        <taxon>Sphingomonas</taxon>
    </lineage>
</organism>
<dbReference type="PROSITE" id="PS51819">
    <property type="entry name" value="VOC"/>
    <property type="match status" value="1"/>
</dbReference>
<gene>
    <name evidence="4" type="ORF">K7G82_05880</name>
</gene>
<dbReference type="InterPro" id="IPR029068">
    <property type="entry name" value="Glyas_Bleomycin-R_OHBP_Dase"/>
</dbReference>
<dbReference type="Pfam" id="PF05163">
    <property type="entry name" value="DinB"/>
    <property type="match status" value="1"/>
</dbReference>
<proteinExistence type="inferred from homology"/>
<dbReference type="Gene3D" id="1.20.120.450">
    <property type="entry name" value="dinb family like domain"/>
    <property type="match status" value="1"/>
</dbReference>
<dbReference type="Gene3D" id="3.10.180.10">
    <property type="entry name" value="2,3-Dihydroxybiphenyl 1,2-Dioxygenase, domain 1"/>
    <property type="match status" value="1"/>
</dbReference>
<keyword evidence="2" id="KW-0479">Metal-binding</keyword>
<comment type="similarity">
    <text evidence="1">Belongs to the DinB family.</text>
</comment>
<dbReference type="InterPro" id="IPR007837">
    <property type="entry name" value="DinB"/>
</dbReference>
<evidence type="ECO:0000256" key="1">
    <source>
        <dbReference type="ARBA" id="ARBA00008635"/>
    </source>
</evidence>
<dbReference type="RefSeq" id="WP_222988894.1">
    <property type="nucleotide sequence ID" value="NZ_JAINVV010000003.1"/>
</dbReference>
<evidence type="ECO:0000259" key="3">
    <source>
        <dbReference type="PROSITE" id="PS51819"/>
    </source>
</evidence>
<dbReference type="EMBL" id="JAINVV010000003">
    <property type="protein sequence ID" value="MBY8821811.1"/>
    <property type="molecule type" value="Genomic_DNA"/>
</dbReference>
<dbReference type="InterPro" id="IPR034660">
    <property type="entry name" value="DinB/YfiT-like"/>
</dbReference>
<evidence type="ECO:0000313" key="4">
    <source>
        <dbReference type="EMBL" id="MBY8821811.1"/>
    </source>
</evidence>
<dbReference type="Proteomes" id="UP000706039">
    <property type="component" value="Unassembled WGS sequence"/>
</dbReference>
<feature type="domain" description="VOC" evidence="3">
    <location>
        <begin position="1"/>
        <end position="129"/>
    </location>
</feature>
<dbReference type="SUPFAM" id="SSF54593">
    <property type="entry name" value="Glyoxalase/Bleomycin resistance protein/Dihydroxybiphenyl dioxygenase"/>
    <property type="match status" value="1"/>
</dbReference>
<accession>A0ABS7PKJ7</accession>
<evidence type="ECO:0000256" key="2">
    <source>
        <dbReference type="ARBA" id="ARBA00022723"/>
    </source>
</evidence>
<evidence type="ECO:0000313" key="5">
    <source>
        <dbReference type="Proteomes" id="UP000706039"/>
    </source>
</evidence>
<comment type="caution">
    <text evidence="4">The sequence shown here is derived from an EMBL/GenBank/DDBJ whole genome shotgun (WGS) entry which is preliminary data.</text>
</comment>
<keyword evidence="5" id="KW-1185">Reference proteome</keyword>
<reference evidence="4 5" key="1">
    <citation type="submission" date="2021-08" db="EMBL/GenBank/DDBJ databases">
        <authorList>
            <person name="Tuo L."/>
        </authorList>
    </citation>
    <scope>NUCLEOTIDE SEQUENCE [LARGE SCALE GENOMIC DNA]</scope>
    <source>
        <strain evidence="4 5">JCM 31229</strain>
    </source>
</reference>
<dbReference type="PANTHER" id="PTHR35006:SF1">
    <property type="entry name" value="BLL2941 PROTEIN"/>
    <property type="match status" value="1"/>
</dbReference>
<dbReference type="CDD" id="cd07262">
    <property type="entry name" value="VOC_like"/>
    <property type="match status" value="1"/>
</dbReference>